<keyword evidence="1" id="KW-0812">Transmembrane</keyword>
<dbReference type="RefSeq" id="WP_209466398.1">
    <property type="nucleotide sequence ID" value="NZ_JAGGLG010000011.1"/>
</dbReference>
<gene>
    <name evidence="2" type="ORF">J2Z79_001667</name>
</gene>
<accession>A0ABS4JRV7</accession>
<dbReference type="Proteomes" id="UP001519289">
    <property type="component" value="Unassembled WGS sequence"/>
</dbReference>
<name>A0ABS4JRV7_9FIRM</name>
<keyword evidence="1" id="KW-0472">Membrane</keyword>
<comment type="caution">
    <text evidence="2">The sequence shown here is derived from an EMBL/GenBank/DDBJ whole genome shotgun (WGS) entry which is preliminary data.</text>
</comment>
<protein>
    <submittedName>
        <fullName evidence="2">Transcriptional regulator</fullName>
    </submittedName>
</protein>
<feature type="transmembrane region" description="Helical" evidence="1">
    <location>
        <begin position="68"/>
        <end position="90"/>
    </location>
</feature>
<evidence type="ECO:0000313" key="3">
    <source>
        <dbReference type="Proteomes" id="UP001519289"/>
    </source>
</evidence>
<evidence type="ECO:0000313" key="2">
    <source>
        <dbReference type="EMBL" id="MBP2018266.1"/>
    </source>
</evidence>
<evidence type="ECO:0000256" key="1">
    <source>
        <dbReference type="SAM" id="Phobius"/>
    </source>
</evidence>
<organism evidence="2 3">
    <name type="scientific">Symbiobacterium terraclitae</name>
    <dbReference type="NCBI Taxonomy" id="557451"/>
    <lineage>
        <taxon>Bacteria</taxon>
        <taxon>Bacillati</taxon>
        <taxon>Bacillota</taxon>
        <taxon>Clostridia</taxon>
        <taxon>Eubacteriales</taxon>
        <taxon>Symbiobacteriaceae</taxon>
        <taxon>Symbiobacterium</taxon>
    </lineage>
</organism>
<keyword evidence="1" id="KW-1133">Transmembrane helix</keyword>
<reference evidence="2 3" key="1">
    <citation type="submission" date="2021-03" db="EMBL/GenBank/DDBJ databases">
        <title>Genomic Encyclopedia of Type Strains, Phase IV (KMG-IV): sequencing the most valuable type-strain genomes for metagenomic binning, comparative biology and taxonomic classification.</title>
        <authorList>
            <person name="Goeker M."/>
        </authorList>
    </citation>
    <scope>NUCLEOTIDE SEQUENCE [LARGE SCALE GENOMIC DNA]</scope>
    <source>
        <strain evidence="2 3">DSM 27138</strain>
    </source>
</reference>
<dbReference type="EMBL" id="JAGGLG010000011">
    <property type="protein sequence ID" value="MBP2018266.1"/>
    <property type="molecule type" value="Genomic_DNA"/>
</dbReference>
<proteinExistence type="predicted"/>
<sequence>MASWTDDLKFRVQALAELTDDLHNRLTRVEAGLERQRAESARLAAEQKEVAAGIRFVEGRLDGKKETAALLISAFLSAMGVLVSILLSIFTRQG</sequence>
<keyword evidence="3" id="KW-1185">Reference proteome</keyword>